<evidence type="ECO:0000256" key="1">
    <source>
        <dbReference type="SAM" id="MobiDB-lite"/>
    </source>
</evidence>
<evidence type="ECO:0000313" key="2">
    <source>
        <dbReference type="EMBL" id="CEK84358.1"/>
    </source>
</evidence>
<feature type="region of interest" description="Disordered" evidence="1">
    <location>
        <begin position="1"/>
        <end position="49"/>
    </location>
</feature>
<gene>
    <name evidence="2" type="primary">ORF142271</name>
</gene>
<dbReference type="AlphaFoldDB" id="A0A0B7AU25"/>
<organism evidence="2">
    <name type="scientific">Arion vulgaris</name>
    <dbReference type="NCBI Taxonomy" id="1028688"/>
    <lineage>
        <taxon>Eukaryota</taxon>
        <taxon>Metazoa</taxon>
        <taxon>Spiralia</taxon>
        <taxon>Lophotrochozoa</taxon>
        <taxon>Mollusca</taxon>
        <taxon>Gastropoda</taxon>
        <taxon>Heterobranchia</taxon>
        <taxon>Euthyneura</taxon>
        <taxon>Panpulmonata</taxon>
        <taxon>Eupulmonata</taxon>
        <taxon>Stylommatophora</taxon>
        <taxon>Helicina</taxon>
        <taxon>Arionoidea</taxon>
        <taxon>Arionidae</taxon>
        <taxon>Arion</taxon>
    </lineage>
</organism>
<protein>
    <submittedName>
        <fullName evidence="2">Uncharacterized protein</fullName>
    </submittedName>
</protein>
<reference evidence="2" key="1">
    <citation type="submission" date="2014-12" db="EMBL/GenBank/DDBJ databases">
        <title>Insight into the proteome of Arion vulgaris.</title>
        <authorList>
            <person name="Aradska J."/>
            <person name="Bulat T."/>
            <person name="Smidak R."/>
            <person name="Sarate P."/>
            <person name="Gangsoo J."/>
            <person name="Sialana F."/>
            <person name="Bilban M."/>
            <person name="Lubec G."/>
        </authorList>
    </citation>
    <scope>NUCLEOTIDE SEQUENCE</scope>
    <source>
        <tissue evidence="2">Skin</tissue>
    </source>
</reference>
<name>A0A0B7AU25_9EUPU</name>
<accession>A0A0B7AU25</accession>
<dbReference type="EMBL" id="HACG01037493">
    <property type="protein sequence ID" value="CEK84358.1"/>
    <property type="molecule type" value="Transcribed_RNA"/>
</dbReference>
<proteinExistence type="predicted"/>
<sequence length="49" mass="5663">MQTKMQRVMEATNQQQMPTRSLQQIQEKMTQQSSIPEQDTAGSTITYTE</sequence>